<feature type="chain" id="PRO_5005504730" evidence="2">
    <location>
        <begin position="29"/>
        <end position="356"/>
    </location>
</feature>
<evidence type="ECO:0000256" key="2">
    <source>
        <dbReference type="SAM" id="SignalP"/>
    </source>
</evidence>
<dbReference type="Gene3D" id="3.40.190.10">
    <property type="entry name" value="Periplasmic binding protein-like II"/>
    <property type="match status" value="2"/>
</dbReference>
<dbReference type="GO" id="GO:0030976">
    <property type="term" value="F:thiamine pyrophosphate binding"/>
    <property type="evidence" value="ECO:0007669"/>
    <property type="project" value="TreeGrafter"/>
</dbReference>
<dbReference type="PANTHER" id="PTHR30006:SF2">
    <property type="entry name" value="ABC TRANSPORTER SUBSTRATE-BINDING PROTEIN"/>
    <property type="match status" value="1"/>
</dbReference>
<protein>
    <submittedName>
        <fullName evidence="3">ABC-type Fe3+ transport system, periplasmic component</fullName>
    </submittedName>
</protein>
<sequence length="356" mass="37277">MSGGRNKVKAATVLAAALGFWLGGTALAEETGPAETGPAPGTLNVLCGVDEDWCATMKAAFERHSGLEITMTRLSTGEILDAIRKDSAAPTVDVWWGGTGDTHLQAAAEGLLEAYTSPHEKDLLPWAQNFHTMSGSLSSGVYAGALGFAYNRDLLAQRRLPAPSCWNDLTDPAYRGEIQAGNPETSGTAYTALATLVQLFGEDEAFAYLARLGTNVSSYTKSGAAPVKAAARGDTLIGISFIHDAVTQKLAGSPLVIVAPCEGTGYEIGAVSLIKGSRNPELARAFADFTLSPEGQATGAQAGQNQIPANAKAALPAAAPDISLMRMVDYDFATFGSPAERSRLLKRFAREVPPTQ</sequence>
<dbReference type="RefSeq" id="WP_141658848.1">
    <property type="nucleotide sequence ID" value="NZ_CYHE01000001.1"/>
</dbReference>
<dbReference type="GO" id="GO:0015888">
    <property type="term" value="P:thiamine transport"/>
    <property type="evidence" value="ECO:0007669"/>
    <property type="project" value="TreeGrafter"/>
</dbReference>
<dbReference type="CDD" id="cd13544">
    <property type="entry name" value="PBP2_Fbp_like_1"/>
    <property type="match status" value="1"/>
</dbReference>
<organism evidence="3 4">
    <name type="scientific">Pannonibacter indicus</name>
    <dbReference type="NCBI Taxonomy" id="466044"/>
    <lineage>
        <taxon>Bacteria</taxon>
        <taxon>Pseudomonadati</taxon>
        <taxon>Pseudomonadota</taxon>
        <taxon>Alphaproteobacteria</taxon>
        <taxon>Hyphomicrobiales</taxon>
        <taxon>Stappiaceae</taxon>
        <taxon>Pannonibacter</taxon>
    </lineage>
</organism>
<evidence type="ECO:0000256" key="1">
    <source>
        <dbReference type="ARBA" id="ARBA00022729"/>
    </source>
</evidence>
<dbReference type="GO" id="GO:0030288">
    <property type="term" value="C:outer membrane-bounded periplasmic space"/>
    <property type="evidence" value="ECO:0007669"/>
    <property type="project" value="TreeGrafter"/>
</dbReference>
<dbReference type="OrthoDB" id="9766989at2"/>
<dbReference type="PIRSF" id="PIRSF002825">
    <property type="entry name" value="CfbpA"/>
    <property type="match status" value="1"/>
</dbReference>
<reference evidence="4" key="1">
    <citation type="submission" date="2015-08" db="EMBL/GenBank/DDBJ databases">
        <authorList>
            <person name="Varghese N."/>
        </authorList>
    </citation>
    <scope>NUCLEOTIDE SEQUENCE [LARGE SCALE GENOMIC DNA]</scope>
    <source>
        <strain evidence="4">DSM 23407</strain>
    </source>
</reference>
<dbReference type="SUPFAM" id="SSF53850">
    <property type="entry name" value="Periplasmic binding protein-like II"/>
    <property type="match status" value="1"/>
</dbReference>
<keyword evidence="4" id="KW-1185">Reference proteome</keyword>
<dbReference type="GO" id="GO:0030975">
    <property type="term" value="F:thiamine binding"/>
    <property type="evidence" value="ECO:0007669"/>
    <property type="project" value="TreeGrafter"/>
</dbReference>
<dbReference type="Pfam" id="PF13343">
    <property type="entry name" value="SBP_bac_6"/>
    <property type="match status" value="1"/>
</dbReference>
<dbReference type="Proteomes" id="UP000183900">
    <property type="component" value="Unassembled WGS sequence"/>
</dbReference>
<dbReference type="EMBL" id="CYHE01000001">
    <property type="protein sequence ID" value="CUA92309.1"/>
    <property type="molecule type" value="Genomic_DNA"/>
</dbReference>
<name>A0A0K6HN57_9HYPH</name>
<feature type="signal peptide" evidence="2">
    <location>
        <begin position="1"/>
        <end position="28"/>
    </location>
</feature>
<gene>
    <name evidence="3" type="ORF">Ga0061067_101432</name>
</gene>
<accession>A0A0K6HN57</accession>
<evidence type="ECO:0000313" key="3">
    <source>
        <dbReference type="EMBL" id="CUA92309.1"/>
    </source>
</evidence>
<proteinExistence type="predicted"/>
<dbReference type="PANTHER" id="PTHR30006">
    <property type="entry name" value="THIAMINE-BINDING PERIPLASMIC PROTEIN-RELATED"/>
    <property type="match status" value="1"/>
</dbReference>
<evidence type="ECO:0000313" key="4">
    <source>
        <dbReference type="Proteomes" id="UP000183900"/>
    </source>
</evidence>
<dbReference type="InterPro" id="IPR026045">
    <property type="entry name" value="Ferric-bd"/>
</dbReference>
<keyword evidence="1 2" id="KW-0732">Signal</keyword>
<dbReference type="AlphaFoldDB" id="A0A0K6HN57"/>